<dbReference type="InterPro" id="IPR036397">
    <property type="entry name" value="RNaseH_sf"/>
</dbReference>
<gene>
    <name evidence="5" type="ORF">KK1_036353</name>
</gene>
<keyword evidence="1" id="KW-0645">Protease</keyword>
<evidence type="ECO:0000256" key="1">
    <source>
        <dbReference type="ARBA" id="ARBA00022670"/>
    </source>
</evidence>
<dbReference type="GO" id="GO:0008233">
    <property type="term" value="F:peptidase activity"/>
    <property type="evidence" value="ECO:0007669"/>
    <property type="project" value="UniProtKB-KW"/>
</dbReference>
<proteinExistence type="predicted"/>
<dbReference type="PANTHER" id="PTHR42648:SF27">
    <property type="entry name" value="RNA-DIRECTED DNA POLYMERASE"/>
    <property type="match status" value="1"/>
</dbReference>
<dbReference type="Pfam" id="PF00665">
    <property type="entry name" value="rve"/>
    <property type="match status" value="1"/>
</dbReference>
<dbReference type="PANTHER" id="PTHR42648">
    <property type="entry name" value="TRANSPOSASE, PUTATIVE-RELATED"/>
    <property type="match status" value="1"/>
</dbReference>
<reference evidence="5" key="1">
    <citation type="journal article" date="2012" name="Nat. Biotechnol.">
        <title>Draft genome sequence of pigeonpea (Cajanus cajan), an orphan legume crop of resource-poor farmers.</title>
        <authorList>
            <person name="Varshney R.K."/>
            <person name="Chen W."/>
            <person name="Li Y."/>
            <person name="Bharti A.K."/>
            <person name="Saxena R.K."/>
            <person name="Schlueter J.A."/>
            <person name="Donoghue M.T."/>
            <person name="Azam S."/>
            <person name="Fan G."/>
            <person name="Whaley A.M."/>
            <person name="Farmer A.D."/>
            <person name="Sheridan J."/>
            <person name="Iwata A."/>
            <person name="Tuteja R."/>
            <person name="Penmetsa R.V."/>
            <person name="Wu W."/>
            <person name="Upadhyaya H.D."/>
            <person name="Yang S.P."/>
            <person name="Shah T."/>
            <person name="Saxena K.B."/>
            <person name="Michael T."/>
            <person name="McCombie W.R."/>
            <person name="Yang B."/>
            <person name="Zhang G."/>
            <person name="Yang H."/>
            <person name="Wang J."/>
            <person name="Spillane C."/>
            <person name="Cook D.R."/>
            <person name="May G.D."/>
            <person name="Xu X."/>
            <person name="Jackson S.A."/>
        </authorList>
    </citation>
    <scope>NUCLEOTIDE SEQUENCE [LARGE SCALE GENOMIC DNA]</scope>
</reference>
<dbReference type="SMART" id="SM00343">
    <property type="entry name" value="ZnF_C2HC"/>
    <property type="match status" value="1"/>
</dbReference>
<protein>
    <submittedName>
        <fullName evidence="5">Retrovirus-related Pol polyprotein from transposon TNT 1-94</fullName>
    </submittedName>
</protein>
<dbReference type="InterPro" id="IPR012337">
    <property type="entry name" value="RNaseH-like_sf"/>
</dbReference>
<accession>A0A151RI14</accession>
<dbReference type="InterPro" id="IPR001878">
    <property type="entry name" value="Znf_CCHC"/>
</dbReference>
<dbReference type="Pfam" id="PF22936">
    <property type="entry name" value="Pol_BBD"/>
    <property type="match status" value="1"/>
</dbReference>
<dbReference type="Gene3D" id="3.30.420.10">
    <property type="entry name" value="Ribonuclease H-like superfamily/Ribonuclease H"/>
    <property type="match status" value="1"/>
</dbReference>
<dbReference type="GO" id="GO:0015074">
    <property type="term" value="P:DNA integration"/>
    <property type="evidence" value="ECO:0007669"/>
    <property type="project" value="InterPro"/>
</dbReference>
<keyword evidence="6" id="KW-1185">Reference proteome</keyword>
<dbReference type="Proteomes" id="UP000075243">
    <property type="component" value="Unassembled WGS sequence"/>
</dbReference>
<keyword evidence="2" id="KW-0863">Zinc-finger</keyword>
<dbReference type="SUPFAM" id="SSF53098">
    <property type="entry name" value="Ribonuclease H-like"/>
    <property type="match status" value="1"/>
</dbReference>
<keyword evidence="2" id="KW-0862">Zinc</keyword>
<keyword evidence="1" id="KW-0378">Hydrolase</keyword>
<evidence type="ECO:0000313" key="6">
    <source>
        <dbReference type="Proteomes" id="UP000075243"/>
    </source>
</evidence>
<keyword evidence="2" id="KW-0479">Metal-binding</keyword>
<dbReference type="Pfam" id="PF14223">
    <property type="entry name" value="Retrotran_gag_2"/>
    <property type="match status" value="1"/>
</dbReference>
<dbReference type="PROSITE" id="PS50158">
    <property type="entry name" value="ZF_CCHC"/>
    <property type="match status" value="1"/>
</dbReference>
<evidence type="ECO:0000313" key="5">
    <source>
        <dbReference type="EMBL" id="KYP42262.1"/>
    </source>
</evidence>
<evidence type="ECO:0000259" key="3">
    <source>
        <dbReference type="PROSITE" id="PS50158"/>
    </source>
</evidence>
<dbReference type="InterPro" id="IPR036875">
    <property type="entry name" value="Znf_CCHC_sf"/>
</dbReference>
<dbReference type="SUPFAM" id="SSF57756">
    <property type="entry name" value="Retrovirus zinc finger-like domains"/>
    <property type="match status" value="1"/>
</dbReference>
<dbReference type="GO" id="GO:0008270">
    <property type="term" value="F:zinc ion binding"/>
    <property type="evidence" value="ECO:0007669"/>
    <property type="project" value="UniProtKB-KW"/>
</dbReference>
<organism evidence="5 6">
    <name type="scientific">Cajanus cajan</name>
    <name type="common">Pigeon pea</name>
    <name type="synonym">Cajanus indicus</name>
    <dbReference type="NCBI Taxonomy" id="3821"/>
    <lineage>
        <taxon>Eukaryota</taxon>
        <taxon>Viridiplantae</taxon>
        <taxon>Streptophyta</taxon>
        <taxon>Embryophyta</taxon>
        <taxon>Tracheophyta</taxon>
        <taxon>Spermatophyta</taxon>
        <taxon>Magnoliopsida</taxon>
        <taxon>eudicotyledons</taxon>
        <taxon>Gunneridae</taxon>
        <taxon>Pentapetalae</taxon>
        <taxon>rosids</taxon>
        <taxon>fabids</taxon>
        <taxon>Fabales</taxon>
        <taxon>Fabaceae</taxon>
        <taxon>Papilionoideae</taxon>
        <taxon>50 kb inversion clade</taxon>
        <taxon>NPAAA clade</taxon>
        <taxon>indigoferoid/millettioid clade</taxon>
        <taxon>Phaseoleae</taxon>
        <taxon>Cajanus</taxon>
    </lineage>
</organism>
<dbReference type="AlphaFoldDB" id="A0A151RI14"/>
<dbReference type="GO" id="GO:0003676">
    <property type="term" value="F:nucleic acid binding"/>
    <property type="evidence" value="ECO:0007669"/>
    <property type="project" value="InterPro"/>
</dbReference>
<feature type="domain" description="CCHC-type" evidence="3">
    <location>
        <begin position="180"/>
        <end position="195"/>
    </location>
</feature>
<dbReference type="InterPro" id="IPR001584">
    <property type="entry name" value="Integrase_cat-core"/>
</dbReference>
<evidence type="ECO:0000259" key="4">
    <source>
        <dbReference type="PROSITE" id="PS50994"/>
    </source>
</evidence>
<dbReference type="Gene3D" id="4.10.60.10">
    <property type="entry name" value="Zinc finger, CCHC-type"/>
    <property type="match status" value="1"/>
</dbReference>
<dbReference type="Pfam" id="PF13976">
    <property type="entry name" value="gag_pre-integrs"/>
    <property type="match status" value="1"/>
</dbReference>
<dbReference type="InterPro" id="IPR039537">
    <property type="entry name" value="Retrotran_Ty1/copia-like"/>
</dbReference>
<dbReference type="Pfam" id="PF00098">
    <property type="entry name" value="zf-CCHC"/>
    <property type="match status" value="1"/>
</dbReference>
<dbReference type="EMBL" id="KQ483725">
    <property type="protein sequence ID" value="KYP42262.1"/>
    <property type="molecule type" value="Genomic_DNA"/>
</dbReference>
<feature type="domain" description="Integrase catalytic" evidence="4">
    <location>
        <begin position="406"/>
        <end position="582"/>
    </location>
</feature>
<dbReference type="InterPro" id="IPR025724">
    <property type="entry name" value="GAG-pre-integrase_dom"/>
</dbReference>
<dbReference type="InterPro" id="IPR054722">
    <property type="entry name" value="PolX-like_BBD"/>
</dbReference>
<dbReference type="PROSITE" id="PS50994">
    <property type="entry name" value="INTEGRASE"/>
    <property type="match status" value="1"/>
</dbReference>
<dbReference type="GO" id="GO:0006508">
    <property type="term" value="P:proteolysis"/>
    <property type="evidence" value="ECO:0007669"/>
    <property type="project" value="UniProtKB-KW"/>
</dbReference>
<evidence type="ECO:0000256" key="2">
    <source>
        <dbReference type="PROSITE-ProRule" id="PRU00047"/>
    </source>
</evidence>
<dbReference type="Gramene" id="C.cajan_36084.t">
    <property type="protein sequence ID" value="C.cajan_36084.t"/>
    <property type="gene ID" value="C.cajan_36084"/>
</dbReference>
<name>A0A151RI14_CAJCA</name>
<sequence>MHEKLIDVIDKPVVPQPANGDEQATNAYKKYLEDYMSTKCLLLASMSSELQRQHEDMDPVDIINHLKKMYGGQSRTARFQLSKTLFRSTLTANAEVGPHVLKMISLIEQLEKSGCKLGKELSQDLILQSLPGTFSQFIVNFNMNKMDCKTKPKKKPFAAKGGVTKPNRKKVTVDKSDVECFYCKQKGHWKRNCKKYIDSLKENKQGMTLMKNVFMISLTVTDSSMWVLDTGSSFNICNTLQGLQITRRLKKGEVNLQVGNGENVAALALGSVSLIMPTGKVLVLDNCYYIPKFVSNIISISMLDKHGFLTIFNNNICSIYRGDDLYVNGYLQHGIYVLPDVNLNPVMHVSNVKRKRDDQVNKTYLWHCRLGHIGEKRINKLHKEGYLDQYDYESYTTCESCLKGKMTKSPFTGKGERASELLGLIHTDVCGPMKIQAKGGYSYFITFTDDMSRYGFVYLMKHKSESFEMFKRFRSEVEKQTGKNVKVLRSDRGGEYLSNDFLDHLKENGILSQWKPPGTPQHNGVSERRNRTLLDMVKSMMGFTDLPINLWGYALESSAYLLNKVPTKSLSTTPYEIWKGRKPNLKHIKVWGCHALLRNCKQINLKQDHKSVVSLGILKKQWDIIFSTLLTIKCLWQEEQPFWKGNFLQKAVMVRK</sequence>